<evidence type="ECO:0000259" key="1">
    <source>
        <dbReference type="Pfam" id="PF00561"/>
    </source>
</evidence>
<protein>
    <recommendedName>
        <fullName evidence="1">AB hydrolase-1 domain-containing protein</fullName>
    </recommendedName>
</protein>
<comment type="caution">
    <text evidence="2">The sequence shown here is derived from an EMBL/GenBank/DDBJ whole genome shotgun (WGS) entry which is preliminary data.</text>
</comment>
<dbReference type="AlphaFoldDB" id="K6WCK6"/>
<reference evidence="2 3" key="1">
    <citation type="submission" date="2012-08" db="EMBL/GenBank/DDBJ databases">
        <title>Whole genome shotgun sequence of Gordonia rhizosphera NBRC 16068.</title>
        <authorList>
            <person name="Takarada H."/>
            <person name="Isaki S."/>
            <person name="Hosoyama A."/>
            <person name="Tsuchikane K."/>
            <person name="Katsumata H."/>
            <person name="Baba S."/>
            <person name="Ohji S."/>
            <person name="Yamazaki S."/>
            <person name="Fujita N."/>
        </authorList>
    </citation>
    <scope>NUCLEOTIDE SEQUENCE [LARGE SCALE GENOMIC DNA]</scope>
    <source>
        <strain evidence="2 3">NBRC 16068</strain>
    </source>
</reference>
<proteinExistence type="predicted"/>
<name>K6WCK6_9ACTN</name>
<gene>
    <name evidence="2" type="ORF">GORHZ_135_00150</name>
</gene>
<evidence type="ECO:0000313" key="3">
    <source>
        <dbReference type="Proteomes" id="UP000008363"/>
    </source>
</evidence>
<dbReference type="Pfam" id="PF00561">
    <property type="entry name" value="Abhydrolase_1"/>
    <property type="match status" value="1"/>
</dbReference>
<sequence length="276" mass="30026">MNITATDRLSSVKPPRRLLAYTEYARSSWELGALAYTWPTLLHAPLGDQPVLVLPGLGTSGLSTAPLRHTLRALGHSTHSWGLGVNIGPSRRILIGMRAKVDELADQYGQPITLIGWSLGGIFARRLTRENPSLIRQVITLGSPFKLVGHEQSNASPLYRAFSHRHIEDLDFPLERADGPLPVPAVALYSRLDGAVPWQVCRDPNPTAENIEVLCSHLGFGHSLPSLWAVADRLATGFDSSGARAPFVPPAWLRYAYPSTPAVDNAAPALRRVESA</sequence>
<evidence type="ECO:0000313" key="2">
    <source>
        <dbReference type="EMBL" id="GAB91466.1"/>
    </source>
</evidence>
<dbReference type="InterPro" id="IPR000073">
    <property type="entry name" value="AB_hydrolase_1"/>
</dbReference>
<dbReference type="STRING" id="1108045.GORHZ_135_00150"/>
<keyword evidence="3" id="KW-1185">Reference proteome</keyword>
<dbReference type="eggNOG" id="COG1075">
    <property type="taxonomic scope" value="Bacteria"/>
</dbReference>
<feature type="domain" description="AB hydrolase-1" evidence="1">
    <location>
        <begin position="93"/>
        <end position="159"/>
    </location>
</feature>
<accession>K6WCK6</accession>
<dbReference type="Gene3D" id="3.40.50.1820">
    <property type="entry name" value="alpha/beta hydrolase"/>
    <property type="match status" value="1"/>
</dbReference>
<dbReference type="Proteomes" id="UP000008363">
    <property type="component" value="Unassembled WGS sequence"/>
</dbReference>
<dbReference type="GO" id="GO:0003824">
    <property type="term" value="F:catalytic activity"/>
    <property type="evidence" value="ECO:0007669"/>
    <property type="project" value="UniProtKB-ARBA"/>
</dbReference>
<dbReference type="SUPFAM" id="SSF53474">
    <property type="entry name" value="alpha/beta-Hydrolases"/>
    <property type="match status" value="1"/>
</dbReference>
<organism evidence="2 3">
    <name type="scientific">Gordonia rhizosphera NBRC 16068</name>
    <dbReference type="NCBI Taxonomy" id="1108045"/>
    <lineage>
        <taxon>Bacteria</taxon>
        <taxon>Bacillati</taxon>
        <taxon>Actinomycetota</taxon>
        <taxon>Actinomycetes</taxon>
        <taxon>Mycobacteriales</taxon>
        <taxon>Gordoniaceae</taxon>
        <taxon>Gordonia</taxon>
    </lineage>
</organism>
<dbReference type="InterPro" id="IPR029058">
    <property type="entry name" value="AB_hydrolase_fold"/>
</dbReference>
<dbReference type="EMBL" id="BAHC01000135">
    <property type="protein sequence ID" value="GAB91466.1"/>
    <property type="molecule type" value="Genomic_DNA"/>
</dbReference>